<dbReference type="InterPro" id="IPR027843">
    <property type="entry name" value="DUF4440"/>
</dbReference>
<feature type="domain" description="DUF4440" evidence="1">
    <location>
        <begin position="26"/>
        <end position="111"/>
    </location>
</feature>
<dbReference type="InterPro" id="IPR032710">
    <property type="entry name" value="NTF2-like_dom_sf"/>
</dbReference>
<dbReference type="Gene3D" id="3.10.450.50">
    <property type="match status" value="1"/>
</dbReference>
<evidence type="ECO:0000259" key="1">
    <source>
        <dbReference type="Pfam" id="PF14534"/>
    </source>
</evidence>
<gene>
    <name evidence="2" type="ORF">GV827_17740</name>
</gene>
<comment type="caution">
    <text evidence="2">The sequence shown here is derived from an EMBL/GenBank/DDBJ whole genome shotgun (WGS) entry which is preliminary data.</text>
</comment>
<dbReference type="Proteomes" id="UP000468591">
    <property type="component" value="Unassembled WGS sequence"/>
</dbReference>
<protein>
    <submittedName>
        <fullName evidence="2">DUF4440 domain-containing protein</fullName>
    </submittedName>
</protein>
<reference evidence="2 3" key="1">
    <citation type="submission" date="2020-01" db="EMBL/GenBank/DDBJ databases">
        <title>Sulfitobacter sediminilitoris sp. nov., isolated from a tidal flat.</title>
        <authorList>
            <person name="Park S."/>
            <person name="Yoon J.-H."/>
        </authorList>
    </citation>
    <scope>NUCLEOTIDE SEQUENCE [LARGE SCALE GENOMIC DNA]</scope>
    <source>
        <strain evidence="2 3">JBTF-M27</strain>
    </source>
</reference>
<evidence type="ECO:0000313" key="3">
    <source>
        <dbReference type="Proteomes" id="UP000468591"/>
    </source>
</evidence>
<dbReference type="SUPFAM" id="SSF54427">
    <property type="entry name" value="NTF2-like"/>
    <property type="match status" value="1"/>
</dbReference>
<name>A0A6P0CDB1_9RHOB</name>
<keyword evidence="3" id="KW-1185">Reference proteome</keyword>
<dbReference type="AlphaFoldDB" id="A0A6P0CDB1"/>
<organism evidence="2 3">
    <name type="scientific">Sulfitobacter sediminilitoris</name>
    <dbReference type="NCBI Taxonomy" id="2698830"/>
    <lineage>
        <taxon>Bacteria</taxon>
        <taxon>Pseudomonadati</taxon>
        <taxon>Pseudomonadota</taxon>
        <taxon>Alphaproteobacteria</taxon>
        <taxon>Rhodobacterales</taxon>
        <taxon>Roseobacteraceae</taxon>
        <taxon>Sulfitobacter</taxon>
    </lineage>
</organism>
<evidence type="ECO:0000313" key="2">
    <source>
        <dbReference type="EMBL" id="NEK24231.1"/>
    </source>
</evidence>
<dbReference type="EMBL" id="JAABNT010000013">
    <property type="protein sequence ID" value="NEK24231.1"/>
    <property type="molecule type" value="Genomic_DNA"/>
</dbReference>
<sequence>MSKQDIPAELSAREPIFHRRAFGTSREALLAMTEPDFLEIGASGRIYDRATVIDLLEERYKELEPHDWPCHDFALRELGAGLFQLNYVLEEPDRLTRRTTLWRRHPEGWRIVFHQGTVMAP</sequence>
<proteinExistence type="predicted"/>
<dbReference type="Pfam" id="PF14534">
    <property type="entry name" value="DUF4440"/>
    <property type="match status" value="1"/>
</dbReference>
<accession>A0A6P0CDB1</accession>
<dbReference type="RefSeq" id="WP_164355157.1">
    <property type="nucleotide sequence ID" value="NZ_JAABNT010000013.1"/>
</dbReference>